<feature type="region of interest" description="Disordered" evidence="1">
    <location>
        <begin position="663"/>
        <end position="686"/>
    </location>
</feature>
<reference evidence="3" key="1">
    <citation type="submission" date="2025-08" db="UniProtKB">
        <authorList>
            <consortium name="Ensembl"/>
        </authorList>
    </citation>
    <scope>IDENTIFICATION</scope>
</reference>
<dbReference type="Proteomes" id="UP000694409">
    <property type="component" value="Unassembled WGS sequence"/>
</dbReference>
<dbReference type="SUPFAM" id="SSF48371">
    <property type="entry name" value="ARM repeat"/>
    <property type="match status" value="1"/>
</dbReference>
<feature type="compositionally biased region" description="Polar residues" evidence="1">
    <location>
        <begin position="943"/>
        <end position="957"/>
    </location>
</feature>
<dbReference type="GeneTree" id="ENSGT00940000158712"/>
<dbReference type="AlphaFoldDB" id="A0A8C9MFD9"/>
<feature type="region of interest" description="Disordered" evidence="1">
    <location>
        <begin position="926"/>
        <end position="984"/>
    </location>
</feature>
<reference evidence="3" key="2">
    <citation type="submission" date="2025-09" db="UniProtKB">
        <authorList>
            <consortium name="Ensembl"/>
        </authorList>
    </citation>
    <scope>IDENTIFICATION</scope>
</reference>
<evidence type="ECO:0000256" key="1">
    <source>
        <dbReference type="SAM" id="MobiDB-lite"/>
    </source>
</evidence>
<dbReference type="SMART" id="SM01349">
    <property type="entry name" value="TOG"/>
    <property type="match status" value="2"/>
</dbReference>
<dbReference type="OMA" id="DELCHAT"/>
<gene>
    <name evidence="3" type="primary">TOGARAM1</name>
</gene>
<name>A0A8C9MFD9_SERCA</name>
<keyword evidence="4" id="KW-1185">Reference proteome</keyword>
<feature type="compositionally biased region" description="Basic and acidic residues" evidence="1">
    <location>
        <begin position="663"/>
        <end position="680"/>
    </location>
</feature>
<evidence type="ECO:0000259" key="2">
    <source>
        <dbReference type="SMART" id="SM01349"/>
    </source>
</evidence>
<feature type="region of interest" description="Disordered" evidence="1">
    <location>
        <begin position="102"/>
        <end position="125"/>
    </location>
</feature>
<organism evidence="3 4">
    <name type="scientific">Serinus canaria</name>
    <name type="common">Island canary</name>
    <name type="synonym">Fringilla canaria</name>
    <dbReference type="NCBI Taxonomy" id="9135"/>
    <lineage>
        <taxon>Eukaryota</taxon>
        <taxon>Metazoa</taxon>
        <taxon>Chordata</taxon>
        <taxon>Craniata</taxon>
        <taxon>Vertebrata</taxon>
        <taxon>Euteleostomi</taxon>
        <taxon>Archelosauria</taxon>
        <taxon>Archosauria</taxon>
        <taxon>Dinosauria</taxon>
        <taxon>Saurischia</taxon>
        <taxon>Theropoda</taxon>
        <taxon>Coelurosauria</taxon>
        <taxon>Aves</taxon>
        <taxon>Neognathae</taxon>
        <taxon>Neoaves</taxon>
        <taxon>Telluraves</taxon>
        <taxon>Australaves</taxon>
        <taxon>Passeriformes</taxon>
        <taxon>Passeroidea</taxon>
        <taxon>Fringillidae</taxon>
        <taxon>Carduelinae</taxon>
        <taxon>Serinus</taxon>
    </lineage>
</organism>
<evidence type="ECO:0000313" key="3">
    <source>
        <dbReference type="Ensembl" id="ENSSCAP00000002641.1"/>
    </source>
</evidence>
<dbReference type="InterPro" id="IPR016024">
    <property type="entry name" value="ARM-type_fold"/>
</dbReference>
<feature type="region of interest" description="Disordered" evidence="1">
    <location>
        <begin position="254"/>
        <end position="502"/>
    </location>
</feature>
<dbReference type="GO" id="GO:0005929">
    <property type="term" value="C:cilium"/>
    <property type="evidence" value="ECO:0007669"/>
    <property type="project" value="TreeGrafter"/>
</dbReference>
<feature type="domain" description="TOG" evidence="2">
    <location>
        <begin position="972"/>
        <end position="1210"/>
    </location>
</feature>
<dbReference type="GO" id="GO:0008017">
    <property type="term" value="F:microtubule binding"/>
    <property type="evidence" value="ECO:0007669"/>
    <property type="project" value="TreeGrafter"/>
</dbReference>
<dbReference type="InterPro" id="IPR034085">
    <property type="entry name" value="TOG"/>
</dbReference>
<dbReference type="PANTHER" id="PTHR21567">
    <property type="entry name" value="CLASP"/>
    <property type="match status" value="1"/>
</dbReference>
<evidence type="ECO:0000313" key="4">
    <source>
        <dbReference type="Proteomes" id="UP000694409"/>
    </source>
</evidence>
<dbReference type="GO" id="GO:0000226">
    <property type="term" value="P:microtubule cytoskeleton organization"/>
    <property type="evidence" value="ECO:0007669"/>
    <property type="project" value="TreeGrafter"/>
</dbReference>
<accession>A0A8C9MFD9</accession>
<dbReference type="GO" id="GO:0005881">
    <property type="term" value="C:cytoplasmic microtubule"/>
    <property type="evidence" value="ECO:0007669"/>
    <property type="project" value="TreeGrafter"/>
</dbReference>
<feature type="compositionally biased region" description="Pro residues" evidence="1">
    <location>
        <begin position="353"/>
        <end position="366"/>
    </location>
</feature>
<protein>
    <submittedName>
        <fullName evidence="3">TOG array regulator of axonemal microtubules 1</fullName>
    </submittedName>
</protein>
<sequence length="1210" mass="130731">MDAVDLRAGGAGVAHAVRARLARNVLPRLGEQGLVEYGVPLPCSGRCRGPCPPPGADTEWLLMGGRSRSAHGHCGQPACRGALHGTNCAPRGLSPRRVLSAGRGKNKLPWENEPAADREGNTSGARRVSFLEQFSTSDFLHSPKLQPSQGIPGSAELLFSRSRTSRTFLQPSVELTSEQPALAAGALGSQQPQISGKCGTLGCSRGKSGSVGSELQFLGLNNCQQDKVCSSLSFSSKTQRSFCTQAEPTMSFQGPSANQGTFILPSFPLSSPRNSPKHLSAPAGPAGQSQEDPRSLSSSWPLKSFQGLPKPGCQKQLLSQKPGDSTGGNGLSKPPLQLRSTLGRAQGLRGTRPVPPIPRLPSPREPPGSREGTELAAGLAELHLEPEEVDQEEMQNSLRSLRSSAAKKRAKLSSSMAELESPDSAVKLEFPGDCPSLGSSPGTTSTGESGISSLESLGSPVATLPPRRRVMSDTFPALGSKPHPAEAPPARPRGTEGAEPPPSTGMFLSVLTWGSRVPLGWALSPHPSAPSKGNLQLLWGHTGLPGCSGEGFQLISCGMEVKCCWCVPPSQGTIREDPDLAFFHADLGQHQELGIQFWGNLCWIFFFFLQIKMTLSKSAQEKLRRRRKEDKEHSHKEQQEGKDLEGKEEFPWERIRLSMSEPEKLTAEKEPCPGRGRCREPPVTQSPEVLDPAELLPFPRPEPALAEALALLADHDWEKKIEGLNFVRCLSAYHAPILTAKLHETTLAVAQEVKNLRSGVSRAAVVCLGDLFTHLKKSMDQEVDNAVKVLLHKAGESNTFIREEVDKALKAMVNNVTPARALCSLINGGQSHLHSAVRRCTAQHLGDIVERLGPERVLAGGRPVAERLLPAIARFAQDSSQQTRYYGRRMLFSMMAHPDLDKILEKFVPPRDLPYIKETVGSLREKGLGEMPLDTPSAKGRRSQTGNVGHLRSSSTCRDAPIIPDRDSTESQEAPRKAAPRSALESEEYVRDMVGSLNAKDFRERIRGTRQLLLDTESSPALVLANIVRIFDAFKPRLHDSNSKVTQVALEAMHKMVPLLKDNLSPVINMVIPAIVDNNLNSKNPGIYAAATNVIQALCQHLDTSLLLQPFCTKAQFLSGKAKQDLTEKLAELVPELYPRKPCAVEQKVLPVLWHLLGSSAGGSVPGPRTATAALAQALWAQMGPGLLAHAAAQPPHIRKSLEELLETGT</sequence>
<feature type="compositionally biased region" description="Polar residues" evidence="1">
    <location>
        <begin position="287"/>
        <end position="301"/>
    </location>
</feature>
<dbReference type="Ensembl" id="ENSSCAT00000003129.1">
    <property type="protein sequence ID" value="ENSSCAP00000002641.1"/>
    <property type="gene ID" value="ENSSCAG00000002210.1"/>
</dbReference>
<feature type="region of interest" description="Disordered" evidence="1">
    <location>
        <begin position="625"/>
        <end position="646"/>
    </location>
</feature>
<dbReference type="PANTHER" id="PTHR21567:SF6">
    <property type="entry name" value="TOG ARRAY REGULATOR OF AXONEMAL MICROTUBULES PROTEIN 1"/>
    <property type="match status" value="1"/>
</dbReference>
<feature type="compositionally biased region" description="Basic and acidic residues" evidence="1">
    <location>
        <begin position="629"/>
        <end position="646"/>
    </location>
</feature>
<dbReference type="InterPro" id="IPR024395">
    <property type="entry name" value="CLASP_N_dom"/>
</dbReference>
<proteinExistence type="predicted"/>
<feature type="domain" description="TOG" evidence="2">
    <location>
        <begin position="694"/>
        <end position="933"/>
    </location>
</feature>
<dbReference type="Pfam" id="PF12348">
    <property type="entry name" value="CLASP_N"/>
    <property type="match status" value="1"/>
</dbReference>
<dbReference type="InterPro" id="IPR011989">
    <property type="entry name" value="ARM-like"/>
</dbReference>
<feature type="compositionally biased region" description="Low complexity" evidence="1">
    <location>
        <begin position="435"/>
        <end position="460"/>
    </location>
</feature>
<dbReference type="Gene3D" id="1.25.10.10">
    <property type="entry name" value="Leucine-rich Repeat Variant"/>
    <property type="match status" value="2"/>
</dbReference>
<feature type="compositionally biased region" description="Basic and acidic residues" evidence="1">
    <location>
        <begin position="964"/>
        <end position="976"/>
    </location>
</feature>